<dbReference type="Gene3D" id="4.10.1240.10">
    <property type="entry name" value="GPCR, family 2, extracellular hormone receptor domain"/>
    <property type="match status" value="1"/>
</dbReference>
<dbReference type="PANTHER" id="PTHR12011">
    <property type="entry name" value="ADHESION G-PROTEIN COUPLED RECEPTOR"/>
    <property type="match status" value="1"/>
</dbReference>
<dbReference type="GO" id="GO:0030246">
    <property type="term" value="F:carbohydrate binding"/>
    <property type="evidence" value="ECO:0007669"/>
    <property type="project" value="UniProtKB-KW"/>
</dbReference>
<dbReference type="FunFam" id="2.60.120.740:FF:000001">
    <property type="entry name" value="Adhesion G protein-coupled receptor L2"/>
    <property type="match status" value="1"/>
</dbReference>
<feature type="domain" description="SUEL-type lectin" evidence="14">
    <location>
        <begin position="14"/>
        <end position="103"/>
    </location>
</feature>
<feature type="domain" description="G-protein coupled receptors family 2 profile 1" evidence="13">
    <location>
        <begin position="175"/>
        <end position="230"/>
    </location>
</feature>
<dbReference type="Gene3D" id="2.60.120.740">
    <property type="match status" value="1"/>
</dbReference>
<evidence type="ECO:0000256" key="9">
    <source>
        <dbReference type="ARBA" id="ARBA00023170"/>
    </source>
</evidence>
<dbReference type="GO" id="GO:0007166">
    <property type="term" value="P:cell surface receptor signaling pathway"/>
    <property type="evidence" value="ECO:0007669"/>
    <property type="project" value="InterPro"/>
</dbReference>
<feature type="region of interest" description="Disordered" evidence="11">
    <location>
        <begin position="725"/>
        <end position="752"/>
    </location>
</feature>
<comment type="similarity">
    <text evidence="2">Belongs to the G-protein coupled receptor 2 family. LN-TM7 subfamily.</text>
</comment>
<dbReference type="PROSITE" id="PS50228">
    <property type="entry name" value="SUEL_LECTIN"/>
    <property type="match status" value="1"/>
</dbReference>
<feature type="domain" description="G-protein coupled receptors family 2 profile 2" evidence="15">
    <location>
        <begin position="502"/>
        <end position="664"/>
    </location>
</feature>
<evidence type="ECO:0000313" key="17">
    <source>
        <dbReference type="Proteomes" id="UP000267096"/>
    </source>
</evidence>
<feature type="transmembrane region" description="Helical" evidence="12">
    <location>
        <begin position="536"/>
        <end position="558"/>
    </location>
</feature>
<evidence type="ECO:0000256" key="6">
    <source>
        <dbReference type="ARBA" id="ARBA00022989"/>
    </source>
</evidence>
<dbReference type="GO" id="GO:0004930">
    <property type="term" value="F:G protein-coupled receptor activity"/>
    <property type="evidence" value="ECO:0007669"/>
    <property type="project" value="UniProtKB-KW"/>
</dbReference>
<keyword evidence="6 12" id="KW-1133">Transmembrane helix</keyword>
<sequence length="796" mass="88826">MLCKRSLISEQVIICEGKHANISCTEGRFIAIRLANYGRFTITQCNPTFNTELSTTCQNDKTLGILQLECNGKSECDFEVSNEYFGDACPKTSKYLDMQYDCTLTAVAAPTTKGSIMDENGLPDASVRELPNGDDLSDARDSDINGNDATYHAHAISVPNDLDSKSSEQHLTAHCEAISSRYIDWPKTEVGKLARMGCPIGSSGYAEWKCELDGKWNKRGADLSRCVSSWSLRISEDAELAEDIVDRIETLREIQQMTRKEELLGGDLIVLSKAINQSIPLNFDDSANADLSMELVVESVNNMAKTSQESAWNDLSIMKSRRVISSLMDNINKIACAVSVLTTSDTTRTIIKPNIEVQISNVKIHEYVTFPSMSLYKKNLDTIDVPKEALSLRNTVNVYAKVVYSMYSAMASHMKPLLLLPNGNRTNNPELNQKLNKNSVNNNGGNDNNNNNAVIIDRLIVSNIISASIINKNNRIQSISRLSKPVVLTFKTKLSDGHLVALTFITYSGCTLSILCLLLSFIAFSCIASQSGTDRLIIHANLSLSLLCAECIFLFGIWQTQNKIQCGIIAALLHYLFLCAFSWMLLEGFELYYMLIEVFQSRRSKKHYFYLFGYGCPALVVSIALWMDPYSYGTERYCWLRADNYFIVSSWLRGSIALVFLLGLTWTFGLLWIDERSTVMAYAFTILNSLQGLFIFLFHVVFNDRWAKRRASSLPDCIREQTSTSATSSNLQRSSPYTRTQQQALNSNSSNTAVTSELLRQTRVVSGKAAEYSPLMASIRAGFSYDPRGKGSLVVD</sequence>
<dbReference type="EMBL" id="UYRR01030979">
    <property type="protein sequence ID" value="VDK42153.1"/>
    <property type="molecule type" value="Genomic_DNA"/>
</dbReference>
<name>A0A0M3JRC1_ANISI</name>
<accession>A0A0M3JRC1</accession>
<reference evidence="18" key="1">
    <citation type="submission" date="2016-04" db="UniProtKB">
        <authorList>
            <consortium name="WormBaseParasite"/>
        </authorList>
    </citation>
    <scope>IDENTIFICATION</scope>
</reference>
<evidence type="ECO:0000256" key="5">
    <source>
        <dbReference type="ARBA" id="ARBA00022734"/>
    </source>
</evidence>
<feature type="transmembrane region" description="Helical" evidence="12">
    <location>
        <begin position="564"/>
        <end position="586"/>
    </location>
</feature>
<dbReference type="GO" id="GO:0005886">
    <property type="term" value="C:plasma membrane"/>
    <property type="evidence" value="ECO:0007669"/>
    <property type="project" value="TreeGrafter"/>
</dbReference>
<dbReference type="WBParaSite" id="ASIM_0001026601-mRNA-1">
    <property type="protein sequence ID" value="ASIM_0001026601-mRNA-1"/>
    <property type="gene ID" value="ASIM_0001026601"/>
</dbReference>
<evidence type="ECO:0000256" key="4">
    <source>
        <dbReference type="ARBA" id="ARBA00022729"/>
    </source>
</evidence>
<keyword evidence="3 12" id="KW-0812">Transmembrane</keyword>
<evidence type="ECO:0000256" key="11">
    <source>
        <dbReference type="SAM" id="MobiDB-lite"/>
    </source>
</evidence>
<evidence type="ECO:0000313" key="16">
    <source>
        <dbReference type="EMBL" id="VDK42153.1"/>
    </source>
</evidence>
<evidence type="ECO:0000256" key="1">
    <source>
        <dbReference type="ARBA" id="ARBA00004141"/>
    </source>
</evidence>
<dbReference type="AlphaFoldDB" id="A0A0M3JRC1"/>
<evidence type="ECO:0000259" key="15">
    <source>
        <dbReference type="PROSITE" id="PS50261"/>
    </source>
</evidence>
<dbReference type="InterPro" id="IPR017981">
    <property type="entry name" value="GPCR_2-like_7TM"/>
</dbReference>
<dbReference type="InterPro" id="IPR000832">
    <property type="entry name" value="GPCR_2_secretin-like"/>
</dbReference>
<dbReference type="Pfam" id="PF16489">
    <property type="entry name" value="GAIN"/>
    <property type="match status" value="1"/>
</dbReference>
<evidence type="ECO:0000256" key="8">
    <source>
        <dbReference type="ARBA" id="ARBA00023136"/>
    </source>
</evidence>
<dbReference type="OrthoDB" id="1100386at2759"/>
<evidence type="ECO:0000256" key="10">
    <source>
        <dbReference type="ARBA" id="ARBA00023224"/>
    </source>
</evidence>
<evidence type="ECO:0000259" key="14">
    <source>
        <dbReference type="PROSITE" id="PS50228"/>
    </source>
</evidence>
<dbReference type="Pfam" id="PF02140">
    <property type="entry name" value="SUEL_Lectin"/>
    <property type="match status" value="1"/>
</dbReference>
<feature type="transmembrane region" description="Helical" evidence="12">
    <location>
        <begin position="680"/>
        <end position="702"/>
    </location>
</feature>
<feature type="transmembrane region" description="Helical" evidence="12">
    <location>
        <begin position="499"/>
        <end position="524"/>
    </location>
</feature>
<gene>
    <name evidence="16" type="ORF">ASIM_LOCUS9997</name>
</gene>
<dbReference type="PROSITE" id="PS50261">
    <property type="entry name" value="G_PROTEIN_RECEP_F2_4"/>
    <property type="match status" value="1"/>
</dbReference>
<keyword evidence="4" id="KW-0732">Signal</keyword>
<dbReference type="PROSITE" id="PS50227">
    <property type="entry name" value="G_PROTEIN_RECEP_F2_3"/>
    <property type="match status" value="1"/>
</dbReference>
<keyword evidence="8 12" id="KW-0472">Membrane</keyword>
<evidence type="ECO:0000313" key="18">
    <source>
        <dbReference type="WBParaSite" id="ASIM_0001026601-mRNA-1"/>
    </source>
</evidence>
<evidence type="ECO:0000256" key="2">
    <source>
        <dbReference type="ARBA" id="ARBA00010933"/>
    </source>
</evidence>
<dbReference type="InterPro" id="IPR036445">
    <property type="entry name" value="GPCR_2_extracell_dom_sf"/>
</dbReference>
<dbReference type="InterPro" id="IPR001879">
    <property type="entry name" value="GPCR_2_extracellular_dom"/>
</dbReference>
<evidence type="ECO:0000256" key="7">
    <source>
        <dbReference type="ARBA" id="ARBA00023040"/>
    </source>
</evidence>
<feature type="transmembrane region" description="Helical" evidence="12">
    <location>
        <begin position="651"/>
        <end position="673"/>
    </location>
</feature>
<organism evidence="18">
    <name type="scientific">Anisakis simplex</name>
    <name type="common">Herring worm</name>
    <dbReference type="NCBI Taxonomy" id="6269"/>
    <lineage>
        <taxon>Eukaryota</taxon>
        <taxon>Metazoa</taxon>
        <taxon>Ecdysozoa</taxon>
        <taxon>Nematoda</taxon>
        <taxon>Chromadorea</taxon>
        <taxon>Rhabditida</taxon>
        <taxon>Spirurina</taxon>
        <taxon>Ascaridomorpha</taxon>
        <taxon>Ascaridoidea</taxon>
        <taxon>Anisakidae</taxon>
        <taxon>Anisakis</taxon>
        <taxon>Anisakis simplex complex</taxon>
    </lineage>
</organism>
<dbReference type="Pfam" id="PF00002">
    <property type="entry name" value="7tm_2"/>
    <property type="match status" value="2"/>
</dbReference>
<dbReference type="Pfam" id="PF02793">
    <property type="entry name" value="HRM"/>
    <property type="match status" value="1"/>
</dbReference>
<reference evidence="16 17" key="2">
    <citation type="submission" date="2018-11" db="EMBL/GenBank/DDBJ databases">
        <authorList>
            <consortium name="Pathogen Informatics"/>
        </authorList>
    </citation>
    <scope>NUCLEOTIDE SEQUENCE [LARGE SCALE GENOMIC DNA]</scope>
</reference>
<protein>
    <submittedName>
        <fullName evidence="18">Latrophilin-like protein 1 (inferred by orthology to a C. elegans protein)</fullName>
    </submittedName>
</protein>
<evidence type="ECO:0000256" key="12">
    <source>
        <dbReference type="SAM" id="Phobius"/>
    </source>
</evidence>
<dbReference type="InterPro" id="IPR032471">
    <property type="entry name" value="AGRL2-4_GAIN_subdom_A"/>
</dbReference>
<comment type="subcellular location">
    <subcellularLocation>
        <location evidence="1">Membrane</location>
        <topology evidence="1">Multi-pass membrane protein</topology>
    </subcellularLocation>
</comment>
<feature type="transmembrane region" description="Helical" evidence="12">
    <location>
        <begin position="607"/>
        <end position="627"/>
    </location>
</feature>
<keyword evidence="7" id="KW-0297">G-protein coupled receptor</keyword>
<dbReference type="InterPro" id="IPR000922">
    <property type="entry name" value="Lectin_gal-bd_dom"/>
</dbReference>
<keyword evidence="5" id="KW-0430">Lectin</keyword>
<evidence type="ECO:0000259" key="13">
    <source>
        <dbReference type="PROSITE" id="PS50227"/>
    </source>
</evidence>
<evidence type="ECO:0000256" key="3">
    <source>
        <dbReference type="ARBA" id="ARBA00022692"/>
    </source>
</evidence>
<dbReference type="SUPFAM" id="SSF111418">
    <property type="entry name" value="Hormone receptor domain"/>
    <property type="match status" value="1"/>
</dbReference>
<dbReference type="CDD" id="cd22839">
    <property type="entry name" value="Gal_Rha_Lectin_LAT1"/>
    <property type="match status" value="1"/>
</dbReference>
<keyword evidence="17" id="KW-1185">Reference proteome</keyword>
<dbReference type="SMART" id="SM00008">
    <property type="entry name" value="HormR"/>
    <property type="match status" value="1"/>
</dbReference>
<keyword evidence="10" id="KW-0807">Transducer</keyword>
<keyword evidence="9" id="KW-0675">Receptor</keyword>
<proteinExistence type="inferred from homology"/>
<dbReference type="Gene3D" id="1.20.1070.10">
    <property type="entry name" value="Rhodopsin 7-helix transmembrane proteins"/>
    <property type="match status" value="2"/>
</dbReference>
<dbReference type="PANTHER" id="PTHR12011:SF347">
    <property type="entry name" value="FI21270P1-RELATED"/>
    <property type="match status" value="1"/>
</dbReference>
<dbReference type="Proteomes" id="UP000267096">
    <property type="component" value="Unassembled WGS sequence"/>
</dbReference>
<dbReference type="InterPro" id="IPR043159">
    <property type="entry name" value="Lectin_gal-bd_sf"/>
</dbReference>